<keyword evidence="1" id="KW-0472">Membrane</keyword>
<dbReference type="Proteomes" id="UP000677152">
    <property type="component" value="Chromosome"/>
</dbReference>
<gene>
    <name evidence="2" type="ORF">KCV87_34520</name>
</gene>
<reference evidence="2" key="1">
    <citation type="submission" date="2021-04" db="EMBL/GenBank/DDBJ databases">
        <title>Genomic sequence of Actinosynnema pretiosum subsp. pretiosum ATCC 31280 (C-14919).</title>
        <authorList>
            <person name="Bai L."/>
            <person name="Wang X."/>
            <person name="Xiao Y."/>
        </authorList>
    </citation>
    <scope>NUCLEOTIDE SEQUENCE</scope>
    <source>
        <strain evidence="2">ATCC 31280</strain>
    </source>
</reference>
<accession>A0AA45R484</accession>
<evidence type="ECO:0000313" key="2">
    <source>
        <dbReference type="EMBL" id="QUF04368.1"/>
    </source>
</evidence>
<evidence type="ECO:0000256" key="1">
    <source>
        <dbReference type="SAM" id="Phobius"/>
    </source>
</evidence>
<name>A0AA45R484_9PSEU</name>
<keyword evidence="1" id="KW-0812">Transmembrane</keyword>
<sequence>MSSDRVDTCPHGAPRACFDARPDSAASTEGGTGLVEVRTAVIVLASFVCAAIVGPLTFLANGNAPTAVLAGVVAIGGSLVALNALIR</sequence>
<organism evidence="2 3">
    <name type="scientific">Actinosynnema pretiosum subsp. pretiosum</name>
    <dbReference type="NCBI Taxonomy" id="103721"/>
    <lineage>
        <taxon>Bacteria</taxon>
        <taxon>Bacillati</taxon>
        <taxon>Actinomycetota</taxon>
        <taxon>Actinomycetes</taxon>
        <taxon>Pseudonocardiales</taxon>
        <taxon>Pseudonocardiaceae</taxon>
        <taxon>Actinosynnema</taxon>
    </lineage>
</organism>
<dbReference type="EMBL" id="CP073249">
    <property type="protein sequence ID" value="QUF04368.1"/>
    <property type="molecule type" value="Genomic_DNA"/>
</dbReference>
<proteinExistence type="predicted"/>
<protein>
    <submittedName>
        <fullName evidence="2">Uncharacterized protein</fullName>
    </submittedName>
</protein>
<dbReference type="AlphaFoldDB" id="A0AA45R484"/>
<keyword evidence="1" id="KW-1133">Transmembrane helix</keyword>
<evidence type="ECO:0000313" key="3">
    <source>
        <dbReference type="Proteomes" id="UP000677152"/>
    </source>
</evidence>
<feature type="transmembrane region" description="Helical" evidence="1">
    <location>
        <begin position="40"/>
        <end position="60"/>
    </location>
</feature>
<feature type="transmembrane region" description="Helical" evidence="1">
    <location>
        <begin position="66"/>
        <end position="86"/>
    </location>
</feature>